<proteinExistence type="predicted"/>
<reference evidence="2" key="1">
    <citation type="submission" date="2018-02" db="EMBL/GenBank/DDBJ databases">
        <authorList>
            <person name="Cohen D.B."/>
            <person name="Kent A.D."/>
        </authorList>
    </citation>
    <scope>NUCLEOTIDE SEQUENCE</scope>
</reference>
<feature type="chain" id="PRO_5014835090" description="Knottin scorpion toxin-like domain-containing protein" evidence="1">
    <location>
        <begin position="22"/>
        <end position="88"/>
    </location>
</feature>
<name>A0A2N9FRB0_FAGSY</name>
<protein>
    <recommendedName>
        <fullName evidence="3">Knottin scorpion toxin-like domain-containing protein</fullName>
    </recommendedName>
</protein>
<accession>A0A2N9FRB0</accession>
<evidence type="ECO:0000256" key="1">
    <source>
        <dbReference type="SAM" id="SignalP"/>
    </source>
</evidence>
<sequence length="88" mass="9908">MRKVIVTMVLFFMLVLVVTQAHESSKTPAPSPSTRFLPQDMQPDCYEQCAVQICSWKQLFPVLYRACLNACKQGCTQPPSQAHDAIYA</sequence>
<organism evidence="2">
    <name type="scientific">Fagus sylvatica</name>
    <name type="common">Beechnut</name>
    <dbReference type="NCBI Taxonomy" id="28930"/>
    <lineage>
        <taxon>Eukaryota</taxon>
        <taxon>Viridiplantae</taxon>
        <taxon>Streptophyta</taxon>
        <taxon>Embryophyta</taxon>
        <taxon>Tracheophyta</taxon>
        <taxon>Spermatophyta</taxon>
        <taxon>Magnoliopsida</taxon>
        <taxon>eudicotyledons</taxon>
        <taxon>Gunneridae</taxon>
        <taxon>Pentapetalae</taxon>
        <taxon>rosids</taxon>
        <taxon>fabids</taxon>
        <taxon>Fagales</taxon>
        <taxon>Fagaceae</taxon>
        <taxon>Fagus</taxon>
    </lineage>
</organism>
<gene>
    <name evidence="2" type="ORF">FSB_LOCUS17166</name>
</gene>
<keyword evidence="1" id="KW-0732">Signal</keyword>
<evidence type="ECO:0008006" key="3">
    <source>
        <dbReference type="Google" id="ProtNLM"/>
    </source>
</evidence>
<dbReference type="EMBL" id="OIVN01001057">
    <property type="protein sequence ID" value="SPC89284.1"/>
    <property type="molecule type" value="Genomic_DNA"/>
</dbReference>
<feature type="signal peptide" evidence="1">
    <location>
        <begin position="1"/>
        <end position="21"/>
    </location>
</feature>
<evidence type="ECO:0000313" key="2">
    <source>
        <dbReference type="EMBL" id="SPC89284.1"/>
    </source>
</evidence>
<dbReference type="AlphaFoldDB" id="A0A2N9FRB0"/>